<evidence type="ECO:0000256" key="1">
    <source>
        <dbReference type="SAM" id="MobiDB-lite"/>
    </source>
</evidence>
<evidence type="ECO:0000313" key="2">
    <source>
        <dbReference type="EMBL" id="KAH6896030.1"/>
    </source>
</evidence>
<feature type="compositionally biased region" description="Low complexity" evidence="1">
    <location>
        <begin position="184"/>
        <end position="195"/>
    </location>
</feature>
<proteinExistence type="predicted"/>
<dbReference type="Proteomes" id="UP000777438">
    <property type="component" value="Unassembled WGS sequence"/>
</dbReference>
<name>A0A9P8WGG9_9HYPO</name>
<feature type="compositionally biased region" description="Basic and acidic residues" evidence="1">
    <location>
        <begin position="198"/>
        <end position="208"/>
    </location>
</feature>
<comment type="caution">
    <text evidence="2">The sequence shown here is derived from an EMBL/GenBank/DDBJ whole genome shotgun (WGS) entry which is preliminary data.</text>
</comment>
<accession>A0A9P8WGG9</accession>
<reference evidence="2 3" key="1">
    <citation type="journal article" date="2021" name="Nat. Commun.">
        <title>Genetic determinants of endophytism in the Arabidopsis root mycobiome.</title>
        <authorList>
            <person name="Mesny F."/>
            <person name="Miyauchi S."/>
            <person name="Thiergart T."/>
            <person name="Pickel B."/>
            <person name="Atanasova L."/>
            <person name="Karlsson M."/>
            <person name="Huettel B."/>
            <person name="Barry K.W."/>
            <person name="Haridas S."/>
            <person name="Chen C."/>
            <person name="Bauer D."/>
            <person name="Andreopoulos W."/>
            <person name="Pangilinan J."/>
            <person name="LaButti K."/>
            <person name="Riley R."/>
            <person name="Lipzen A."/>
            <person name="Clum A."/>
            <person name="Drula E."/>
            <person name="Henrissat B."/>
            <person name="Kohler A."/>
            <person name="Grigoriev I.V."/>
            <person name="Martin F.M."/>
            <person name="Hacquard S."/>
        </authorList>
    </citation>
    <scope>NUCLEOTIDE SEQUENCE [LARGE SCALE GENOMIC DNA]</scope>
    <source>
        <strain evidence="2 3">MPI-CAGE-CH-0241</strain>
    </source>
</reference>
<feature type="compositionally biased region" description="Basic and acidic residues" evidence="1">
    <location>
        <begin position="473"/>
        <end position="482"/>
    </location>
</feature>
<sequence length="556" mass="61220">MKREGSLELGEDDGYFPDEEPTDESSNEDEDIQLFIKPDPEPGSGSSSPISYYDSENDSDDEGQMRSAMPPSSQPRGSDESPEGTPSAVVHFKTNSESLCQPFGSGNAQVKSQLSSPMTTVAEGQAETRLTPSSIIYNPSAMLRENLAGNCQPHHHESYLDLKGILKTAKSCPSKHIFDQAGLSSPSSQQAASSPTERIQHTRQDAKATRASSAKEVAKKDSCKHPILAKKPAFFRPVTRPNLVQSSPLASCKPIEAHRTKSTEVGTVAPQPSTKGTWIETKKRSAPFNADSYSSSSNEDEDEEAHLPDTPSKTSIGEQESSTPSRRSRIEFRSNARGPGSAKINEEPKPVGGYPKRLRQFMPSVIRDGVSEHAIKPTTTQLEKKIAAQKVLAGKNKPEDQRRPKPYWSRPIPQMKGSSEAIEAELKRRGIRTDKQYGNFMYNMQMAASKAMGSPVPLFTAHKMSLDQFVKEAMRKEQEQRDRKQRQRLRREAEAKAQAERARKVEGVEAIKLWGAGETDEESSSSGSENGEELIAKMHENVKKARSHGRGTSLGR</sequence>
<organism evidence="2 3">
    <name type="scientific">Thelonectria olida</name>
    <dbReference type="NCBI Taxonomy" id="1576542"/>
    <lineage>
        <taxon>Eukaryota</taxon>
        <taxon>Fungi</taxon>
        <taxon>Dikarya</taxon>
        <taxon>Ascomycota</taxon>
        <taxon>Pezizomycotina</taxon>
        <taxon>Sordariomycetes</taxon>
        <taxon>Hypocreomycetidae</taxon>
        <taxon>Hypocreales</taxon>
        <taxon>Nectriaceae</taxon>
        <taxon>Thelonectria</taxon>
    </lineage>
</organism>
<feature type="compositionally biased region" description="Polar residues" evidence="1">
    <location>
        <begin position="311"/>
        <end position="325"/>
    </location>
</feature>
<dbReference type="EMBL" id="JAGPYM010000004">
    <property type="protein sequence ID" value="KAH6896030.1"/>
    <property type="molecule type" value="Genomic_DNA"/>
</dbReference>
<feature type="region of interest" description="Disordered" evidence="1">
    <location>
        <begin position="179"/>
        <end position="355"/>
    </location>
</feature>
<evidence type="ECO:0000313" key="3">
    <source>
        <dbReference type="Proteomes" id="UP000777438"/>
    </source>
</evidence>
<feature type="compositionally biased region" description="Acidic residues" evidence="1">
    <location>
        <begin position="9"/>
        <end position="32"/>
    </location>
</feature>
<feature type="region of interest" description="Disordered" evidence="1">
    <location>
        <begin position="393"/>
        <end position="414"/>
    </location>
</feature>
<dbReference type="OrthoDB" id="5093006at2759"/>
<feature type="compositionally biased region" description="Basic and acidic residues" evidence="1">
    <location>
        <begin position="490"/>
        <end position="509"/>
    </location>
</feature>
<dbReference type="AlphaFoldDB" id="A0A9P8WGG9"/>
<gene>
    <name evidence="2" type="ORF">B0T10DRAFT_558192</name>
</gene>
<feature type="compositionally biased region" description="Low complexity" evidence="1">
    <location>
        <begin position="42"/>
        <end position="54"/>
    </location>
</feature>
<feature type="compositionally biased region" description="Basic and acidic residues" evidence="1">
    <location>
        <begin position="534"/>
        <end position="543"/>
    </location>
</feature>
<feature type="region of interest" description="Disordered" evidence="1">
    <location>
        <begin position="473"/>
        <end position="556"/>
    </location>
</feature>
<feature type="compositionally biased region" description="Polar residues" evidence="1">
    <location>
        <begin position="93"/>
        <end position="119"/>
    </location>
</feature>
<protein>
    <submittedName>
        <fullName evidence="2">Uncharacterized protein</fullName>
    </submittedName>
</protein>
<feature type="region of interest" description="Disordered" evidence="1">
    <location>
        <begin position="1"/>
        <end position="127"/>
    </location>
</feature>
<keyword evidence="3" id="KW-1185">Reference proteome</keyword>